<sequence length="124" mass="13076">MEETMRHARFGVFAGIATLAFIIPASQAAARSPASAVGIAEITRTVQGKTCTTKAGAKFSFGAKGQYTYDGLWKSDGHYRIGSGFITVTLHSGLERSFAVTKRSGSFYLEDTALSCADDAAVIG</sequence>
<dbReference type="Proteomes" id="UP000248887">
    <property type="component" value="Unassembled WGS sequence"/>
</dbReference>
<reference evidence="1 2" key="1">
    <citation type="submission" date="2017-08" db="EMBL/GenBank/DDBJ databases">
        <title>Infants hospitalized years apart are colonized by the same room-sourced microbial strains.</title>
        <authorList>
            <person name="Brooks B."/>
            <person name="Olm M.R."/>
            <person name="Firek B.A."/>
            <person name="Baker R."/>
            <person name="Thomas B.C."/>
            <person name="Morowitz M.J."/>
            <person name="Banfield J.F."/>
        </authorList>
    </citation>
    <scope>NUCLEOTIDE SEQUENCE [LARGE SCALE GENOMIC DNA]</scope>
    <source>
        <strain evidence="1">S2_005_001_R2_27</strain>
    </source>
</reference>
<proteinExistence type="predicted"/>
<comment type="caution">
    <text evidence="1">The sequence shown here is derived from an EMBL/GenBank/DDBJ whole genome shotgun (WGS) entry which is preliminary data.</text>
</comment>
<dbReference type="EMBL" id="QFQD01000003">
    <property type="protein sequence ID" value="PZQ85428.1"/>
    <property type="molecule type" value="Genomic_DNA"/>
</dbReference>
<accession>A0A2W5R5V1</accession>
<evidence type="ECO:0000313" key="1">
    <source>
        <dbReference type="EMBL" id="PZQ85428.1"/>
    </source>
</evidence>
<organism evidence="1 2">
    <name type="scientific">Ancylobacter novellus</name>
    <name type="common">Thiobacillus novellus</name>
    <dbReference type="NCBI Taxonomy" id="921"/>
    <lineage>
        <taxon>Bacteria</taxon>
        <taxon>Pseudomonadati</taxon>
        <taxon>Pseudomonadota</taxon>
        <taxon>Alphaproteobacteria</taxon>
        <taxon>Hyphomicrobiales</taxon>
        <taxon>Xanthobacteraceae</taxon>
        <taxon>Ancylobacter</taxon>
    </lineage>
</organism>
<name>A0A2W5R5V1_ANCNO</name>
<gene>
    <name evidence="1" type="ORF">DI549_01745</name>
</gene>
<dbReference type="AlphaFoldDB" id="A0A2W5R5V1"/>
<protein>
    <submittedName>
        <fullName evidence="1">Uncharacterized protein</fullName>
    </submittedName>
</protein>
<evidence type="ECO:0000313" key="2">
    <source>
        <dbReference type="Proteomes" id="UP000248887"/>
    </source>
</evidence>